<proteinExistence type="predicted"/>
<name>A0ABQ0L6U8_MYCCL</name>
<dbReference type="Proteomes" id="UP000815677">
    <property type="component" value="Unassembled WGS sequence"/>
</dbReference>
<keyword evidence="3" id="KW-1185">Reference proteome</keyword>
<evidence type="ECO:0000256" key="1">
    <source>
        <dbReference type="SAM" id="MobiDB-lite"/>
    </source>
</evidence>
<protein>
    <submittedName>
        <fullName evidence="2">Uncharacterized protein</fullName>
    </submittedName>
</protein>
<feature type="compositionally biased region" description="Pro residues" evidence="1">
    <location>
        <begin position="177"/>
        <end position="187"/>
    </location>
</feature>
<sequence length="361" mass="39438">MGSRNTAPPITVISFGLNPAPRWQNGVAIATVSFVPAAIGIAGPGAGSICGYRFTDLHDVEIRPQGASPFAMYECHARTGPTQAELTPYAWSRVSGLRLGRQQQKYRMVLYLRCDHPWSLVTGRLLLTPNIMPDGEPPAPRWMELVGEYSNVSRSPTPSSSSSRSSSGRSRSRSAVPPMPENSPSPPHSKERKRQRGDETELDGPKSNRRKVESPSASATSKGNKPITASIDPSFDRTILNPWREPYPKTLIPLGASGHDLLVWTNGATSWDGCWQFQIVKHGETDPVIPAYQKIDVAYFVEALGGWESCGTCFTGGHVAKPNEKVKVKFRDGLEVKFRLPGVQEDDVIQVPRPPAMPVSA</sequence>
<evidence type="ECO:0000313" key="3">
    <source>
        <dbReference type="Proteomes" id="UP000815677"/>
    </source>
</evidence>
<feature type="compositionally biased region" description="Low complexity" evidence="1">
    <location>
        <begin position="153"/>
        <end position="169"/>
    </location>
</feature>
<gene>
    <name evidence="2" type="ORF">MCHLO_04327</name>
</gene>
<dbReference type="EMBL" id="DF842873">
    <property type="protein sequence ID" value="GAT46828.1"/>
    <property type="molecule type" value="Genomic_DNA"/>
</dbReference>
<feature type="region of interest" description="Disordered" evidence="1">
    <location>
        <begin position="151"/>
        <end position="233"/>
    </location>
</feature>
<accession>A0ABQ0L6U8</accession>
<reference evidence="2" key="1">
    <citation type="submission" date="2014-09" db="EMBL/GenBank/DDBJ databases">
        <title>Genome sequence of the luminous mushroom Mycena chlorophos for searching fungal bioluminescence genes.</title>
        <authorList>
            <person name="Tanaka Y."/>
            <person name="Kasuga D."/>
            <person name="Oba Y."/>
            <person name="Hase S."/>
            <person name="Sato K."/>
            <person name="Oba Y."/>
            <person name="Sakakibara Y."/>
        </authorList>
    </citation>
    <scope>NUCLEOTIDE SEQUENCE</scope>
</reference>
<evidence type="ECO:0000313" key="2">
    <source>
        <dbReference type="EMBL" id="GAT46828.1"/>
    </source>
</evidence>
<feature type="compositionally biased region" description="Basic and acidic residues" evidence="1">
    <location>
        <begin position="196"/>
        <end position="213"/>
    </location>
</feature>
<organism evidence="2 3">
    <name type="scientific">Mycena chlorophos</name>
    <name type="common">Agaric fungus</name>
    <name type="synonym">Agaricus chlorophos</name>
    <dbReference type="NCBI Taxonomy" id="658473"/>
    <lineage>
        <taxon>Eukaryota</taxon>
        <taxon>Fungi</taxon>
        <taxon>Dikarya</taxon>
        <taxon>Basidiomycota</taxon>
        <taxon>Agaricomycotina</taxon>
        <taxon>Agaricomycetes</taxon>
        <taxon>Agaricomycetidae</taxon>
        <taxon>Agaricales</taxon>
        <taxon>Marasmiineae</taxon>
        <taxon>Mycenaceae</taxon>
        <taxon>Mycena</taxon>
    </lineage>
</organism>